<evidence type="ECO:0000313" key="2">
    <source>
        <dbReference type="EMBL" id="KAF3054295.1"/>
    </source>
</evidence>
<accession>A0A6G1LPU6</accession>
<dbReference type="AlphaFoldDB" id="A0A6G1LPU6"/>
<feature type="transmembrane region" description="Helical" evidence="1">
    <location>
        <begin position="226"/>
        <end position="250"/>
    </location>
</feature>
<reference evidence="2 3" key="1">
    <citation type="submission" date="2019-08" db="EMBL/GenBank/DDBJ databases">
        <title>High quality draft denovo assembly of Nylanderia fulva.</title>
        <authorList>
            <person name="Vargo E.L."/>
            <person name="Tarone A.M."/>
            <person name="Konganti K.R."/>
        </authorList>
    </citation>
    <scope>NUCLEOTIDE SEQUENCE [LARGE SCALE GENOMIC DNA]</scope>
    <source>
        <strain evidence="2">TAMU-Nful-2015</strain>
        <tissue evidence="2">Whole body</tissue>
    </source>
</reference>
<feature type="transmembrane region" description="Helical" evidence="1">
    <location>
        <begin position="262"/>
        <end position="282"/>
    </location>
</feature>
<name>A0A6G1LPU6_9HYME</name>
<gene>
    <name evidence="2" type="primary">Or-425</name>
    <name evidence="2" type="synonym">Nful_v1.0-Or-425-dH</name>
    <name evidence="2" type="ORF">NFUL_NFUL000356</name>
</gene>
<keyword evidence="2" id="KW-0675">Receptor</keyword>
<evidence type="ECO:0000256" key="1">
    <source>
        <dbReference type="SAM" id="Phobius"/>
    </source>
</evidence>
<protein>
    <submittedName>
        <fullName evidence="2">Odorant receptor 425</fullName>
    </submittedName>
</protein>
<dbReference type="Proteomes" id="UP000479987">
    <property type="component" value="Unassembled WGS sequence"/>
</dbReference>
<proteinExistence type="predicted"/>
<comment type="caution">
    <text evidence="2">The sequence shown here is derived from an EMBL/GenBank/DDBJ whole genome shotgun (WGS) entry which is preliminary data.</text>
</comment>
<feature type="transmembrane region" description="Helical" evidence="1">
    <location>
        <begin position="200"/>
        <end position="220"/>
    </location>
</feature>
<sequence length="285" mass="34484">MVLILKSDKMILDNRKMSYQHFTTDIDNNSKLWLIIKPQTYIQYYYTITIMRTQTRCLCIKMYIFNLIIIDYDFVVFDYFIICYICNIIYITCYVFLLNLFMIQLQIVLSNLTTGEKLKLVAANINLSDLHSTFYVYIYIYIYIYILYIYILFSCLLPENCLCFRFLFNTQQYNITFIKINAVKNFITHNFIKHSFYGSYNYVTFICHTCFSLYKINLLISQQLHFLSLILLNFKYNFIFLLFFSYYYIAINIDKCAKWRRVSAAGYSAVLKFSFDIFYFFICFL</sequence>
<feature type="transmembrane region" description="Helical" evidence="1">
    <location>
        <begin position="134"/>
        <end position="157"/>
    </location>
</feature>
<keyword evidence="1" id="KW-0472">Membrane</keyword>
<keyword evidence="1" id="KW-0812">Transmembrane</keyword>
<keyword evidence="1" id="KW-1133">Transmembrane helix</keyword>
<dbReference type="EMBL" id="SGBU01000048">
    <property type="protein sequence ID" value="KAF3054295.1"/>
    <property type="molecule type" value="Genomic_DNA"/>
</dbReference>
<organism evidence="2 3">
    <name type="scientific">Nylanderia fulva</name>
    <dbReference type="NCBI Taxonomy" id="613905"/>
    <lineage>
        <taxon>Eukaryota</taxon>
        <taxon>Metazoa</taxon>
        <taxon>Ecdysozoa</taxon>
        <taxon>Arthropoda</taxon>
        <taxon>Hexapoda</taxon>
        <taxon>Insecta</taxon>
        <taxon>Pterygota</taxon>
        <taxon>Neoptera</taxon>
        <taxon>Endopterygota</taxon>
        <taxon>Hymenoptera</taxon>
        <taxon>Apocrita</taxon>
        <taxon>Aculeata</taxon>
        <taxon>Formicoidea</taxon>
        <taxon>Formicidae</taxon>
        <taxon>Formicinae</taxon>
        <taxon>Nylanderia</taxon>
    </lineage>
</organism>
<evidence type="ECO:0000313" key="3">
    <source>
        <dbReference type="Proteomes" id="UP000479987"/>
    </source>
</evidence>
<keyword evidence="3" id="KW-1185">Reference proteome</keyword>
<feature type="transmembrane region" description="Helical" evidence="1">
    <location>
        <begin position="79"/>
        <end position="103"/>
    </location>
</feature>